<dbReference type="OrthoDB" id="1000127at2"/>
<name>K5YRW9_9BACT</name>
<comment type="caution">
    <text evidence="1">The sequence shown here is derived from an EMBL/GenBank/DDBJ whole genome shotgun (WGS) entry which is preliminary data.</text>
</comment>
<dbReference type="eggNOG" id="COG0513">
    <property type="taxonomic scope" value="Bacteria"/>
</dbReference>
<organism evidence="1 2">
    <name type="scientific">Parabacteroides johnsonii CL02T12C29</name>
    <dbReference type="NCBI Taxonomy" id="999419"/>
    <lineage>
        <taxon>Bacteria</taxon>
        <taxon>Pseudomonadati</taxon>
        <taxon>Bacteroidota</taxon>
        <taxon>Bacteroidia</taxon>
        <taxon>Bacteroidales</taxon>
        <taxon>Tannerellaceae</taxon>
        <taxon>Parabacteroides</taxon>
    </lineage>
</organism>
<dbReference type="PATRIC" id="fig|999419.3.peg.3787"/>
<dbReference type="RefSeq" id="WP_008158660.1">
    <property type="nucleotide sequence ID" value="NZ_JH976469.1"/>
</dbReference>
<dbReference type="EMBL" id="AGZP01000036">
    <property type="protein sequence ID" value="EKN05724.1"/>
    <property type="molecule type" value="Genomic_DNA"/>
</dbReference>
<accession>K5YRW9</accession>
<protein>
    <submittedName>
        <fullName evidence="1">Uncharacterized protein</fullName>
    </submittedName>
</protein>
<gene>
    <name evidence="1" type="ORF">HMPREF1077_03705</name>
</gene>
<dbReference type="AlphaFoldDB" id="K5YRW9"/>
<evidence type="ECO:0000313" key="1">
    <source>
        <dbReference type="EMBL" id="EKN05724.1"/>
    </source>
</evidence>
<evidence type="ECO:0000313" key="2">
    <source>
        <dbReference type="Proteomes" id="UP000001218"/>
    </source>
</evidence>
<dbReference type="HOGENOM" id="CLU_019296_0_0_10"/>
<reference evidence="1 2" key="1">
    <citation type="submission" date="2012-02" db="EMBL/GenBank/DDBJ databases">
        <title>The Genome Sequence of Parabacteroides johnsonii CL02T12C29.</title>
        <authorList>
            <consortium name="The Broad Institute Genome Sequencing Platform"/>
            <person name="Earl A."/>
            <person name="Ward D."/>
            <person name="Feldgarden M."/>
            <person name="Gevers D."/>
            <person name="Zitomersky N.L."/>
            <person name="Coyne M.J."/>
            <person name="Comstock L.E."/>
            <person name="Young S.K."/>
            <person name="Zeng Q."/>
            <person name="Gargeya S."/>
            <person name="Fitzgerald M."/>
            <person name="Haas B."/>
            <person name="Abouelleil A."/>
            <person name="Alvarado L."/>
            <person name="Arachchi H.M."/>
            <person name="Berlin A."/>
            <person name="Chapman S.B."/>
            <person name="Gearin G."/>
            <person name="Goldberg J."/>
            <person name="Griggs A."/>
            <person name="Gujja S."/>
            <person name="Hansen M."/>
            <person name="Heiman D."/>
            <person name="Howarth C."/>
            <person name="Larimer J."/>
            <person name="Lui A."/>
            <person name="MacDonald P.J.P."/>
            <person name="McCowen C."/>
            <person name="Montmayeur A."/>
            <person name="Murphy C."/>
            <person name="Neiman D."/>
            <person name="Pearson M."/>
            <person name="Priest M."/>
            <person name="Roberts A."/>
            <person name="Saif S."/>
            <person name="Shea T."/>
            <person name="Sisk P."/>
            <person name="Stolte C."/>
            <person name="Sykes S."/>
            <person name="Wortman J."/>
            <person name="Nusbaum C."/>
            <person name="Birren B."/>
        </authorList>
    </citation>
    <scope>NUCLEOTIDE SEQUENCE [LARGE SCALE GENOMIC DNA]</scope>
    <source>
        <strain evidence="1 2">CL02T12C29</strain>
    </source>
</reference>
<dbReference type="Proteomes" id="UP000001218">
    <property type="component" value="Unassembled WGS sequence"/>
</dbReference>
<sequence>MNTQIIQINKNENGKIQYLTEVLPMIPANTILYKTLTGLGATYGELKADRNSIIIEPNVPVIVGKCNDPKHKGDNLFGVYEGVYTEDVIKYLEKSADKKTKILTTPESFHKVKDAFELMDMDIYGTCFLLFDECHKIVKDADYRSDITLPFNDFFLFNEKALVSATPISFSDPRFESQKFQTIKIEPTFEYKLPIKLIHTNNVLEQLKRELDKLDTTICFFINSTDMIHSFIKQLDIENESTVFCAKKSVEKLKSKKFKQAFEQWSKSQMKKYNFFTSRFYNALDIELEIKPTVIMISDVYFSEYSMIDPHTDAIQAIGRFRNGVNSVYHIFNTNPNLPVRTKEEIDIYLQVSKEVYNKIKTFYNCATSEEARSAYREALKVLPFNKMLDKEGRENFFAIDNYVDEALLKSSYNEKEELIASYKRNPLFDLDVESAYFPFGDLERLKKESKYASLKDKRKEVVHQLELLKGDDETEMIRNYKNELRKADPFIYEAYEEIGKEMIESLDYSVKRIKEAMILKQYREKTEGTEFIQLIKNSFTVGQRYTKKHIKEELTRIYALTGVTPQKTITGQSIIEFFHVKEINTGGSRKFLLVELKI</sequence>
<proteinExistence type="predicted"/>